<dbReference type="EMBL" id="CP036402">
    <property type="protein sequence ID" value="QBI19720.1"/>
    <property type="molecule type" value="Genomic_DNA"/>
</dbReference>
<dbReference type="Proteomes" id="UP000291469">
    <property type="component" value="Chromosome"/>
</dbReference>
<gene>
    <name evidence="1" type="ORF">ER308_09275</name>
</gene>
<sequence>MRQYLIVANLTLGRAELWREVRERMTAGPCRFHVLAPAAHEPRSGAYTEVQNEGEAAQRVEHMLARLHEMGAEATSEIGDIRPFDAVLDTIERDGPIYDEILLSTLPASVSKWLGLDLVSKLRRNLDIPITHVIGATEPAET</sequence>
<dbReference type="RefSeq" id="WP_131154717.1">
    <property type="nucleotide sequence ID" value="NZ_CP036402.1"/>
</dbReference>
<proteinExistence type="predicted"/>
<dbReference type="KEGG" id="erz:ER308_09275"/>
<dbReference type="InterPro" id="IPR014729">
    <property type="entry name" value="Rossmann-like_a/b/a_fold"/>
</dbReference>
<name>A0A411YEU2_9ACTN</name>
<accession>A0A411YEU2</accession>
<keyword evidence="2" id="KW-1185">Reference proteome</keyword>
<dbReference type="OrthoDB" id="5184682at2"/>
<dbReference type="AlphaFoldDB" id="A0A411YEU2"/>
<organism evidence="1 2">
    <name type="scientific">Egibacter rhizosphaerae</name>
    <dbReference type="NCBI Taxonomy" id="1670831"/>
    <lineage>
        <taxon>Bacteria</taxon>
        <taxon>Bacillati</taxon>
        <taxon>Actinomycetota</taxon>
        <taxon>Nitriliruptoria</taxon>
        <taxon>Egibacterales</taxon>
        <taxon>Egibacteraceae</taxon>
        <taxon>Egibacter</taxon>
    </lineage>
</organism>
<evidence type="ECO:0000313" key="2">
    <source>
        <dbReference type="Proteomes" id="UP000291469"/>
    </source>
</evidence>
<protein>
    <recommendedName>
        <fullName evidence="3">Universal stress protein</fullName>
    </recommendedName>
</protein>
<dbReference type="SUPFAM" id="SSF52402">
    <property type="entry name" value="Adenine nucleotide alpha hydrolases-like"/>
    <property type="match status" value="1"/>
</dbReference>
<dbReference type="Gene3D" id="3.40.50.620">
    <property type="entry name" value="HUPs"/>
    <property type="match status" value="1"/>
</dbReference>
<evidence type="ECO:0000313" key="1">
    <source>
        <dbReference type="EMBL" id="QBI19720.1"/>
    </source>
</evidence>
<evidence type="ECO:0008006" key="3">
    <source>
        <dbReference type="Google" id="ProtNLM"/>
    </source>
</evidence>
<reference evidence="1 2" key="1">
    <citation type="submission" date="2019-01" db="EMBL/GenBank/DDBJ databases">
        <title>Egibacter rhizosphaerae EGI 80759T.</title>
        <authorList>
            <person name="Chen D.-D."/>
            <person name="Tian Y."/>
            <person name="Jiao J.-Y."/>
            <person name="Zhang X.-T."/>
            <person name="Zhang Y.-G."/>
            <person name="Zhang Y."/>
            <person name="Xiao M."/>
            <person name="Shu W.-S."/>
            <person name="Li W.-J."/>
        </authorList>
    </citation>
    <scope>NUCLEOTIDE SEQUENCE [LARGE SCALE GENOMIC DNA]</scope>
    <source>
        <strain evidence="1 2">EGI 80759</strain>
    </source>
</reference>